<dbReference type="Proteomes" id="UP000559010">
    <property type="component" value="Unassembled WGS sequence"/>
</dbReference>
<keyword evidence="5" id="KW-1185">Reference proteome</keyword>
<feature type="domain" description="LysM" evidence="3">
    <location>
        <begin position="666"/>
        <end position="710"/>
    </location>
</feature>
<dbReference type="InterPro" id="IPR008258">
    <property type="entry name" value="Transglycosylase_SLT_dom_1"/>
</dbReference>
<feature type="region of interest" description="Disordered" evidence="1">
    <location>
        <begin position="614"/>
        <end position="663"/>
    </location>
</feature>
<feature type="domain" description="LysM" evidence="3">
    <location>
        <begin position="744"/>
        <end position="787"/>
    </location>
</feature>
<evidence type="ECO:0000256" key="2">
    <source>
        <dbReference type="SAM" id="SignalP"/>
    </source>
</evidence>
<dbReference type="SUPFAM" id="SSF54106">
    <property type="entry name" value="LysM domain"/>
    <property type="match status" value="3"/>
</dbReference>
<dbReference type="AlphaFoldDB" id="A0A848J156"/>
<dbReference type="RefSeq" id="WP_169682753.1">
    <property type="nucleotide sequence ID" value="NZ_JABBNU010000008.1"/>
</dbReference>
<feature type="domain" description="LysM" evidence="3">
    <location>
        <begin position="372"/>
        <end position="418"/>
    </location>
</feature>
<dbReference type="Pfam" id="PF01476">
    <property type="entry name" value="LysM"/>
    <property type="match status" value="3"/>
</dbReference>
<comment type="caution">
    <text evidence="4">The sequence shown here is derived from an EMBL/GenBank/DDBJ whole genome shotgun (WGS) entry which is preliminary data.</text>
</comment>
<accession>A0A848J156</accession>
<dbReference type="SMART" id="SM00257">
    <property type="entry name" value="LysM"/>
    <property type="match status" value="3"/>
</dbReference>
<evidence type="ECO:0000259" key="3">
    <source>
        <dbReference type="PROSITE" id="PS51782"/>
    </source>
</evidence>
<evidence type="ECO:0000313" key="4">
    <source>
        <dbReference type="EMBL" id="NMM49546.1"/>
    </source>
</evidence>
<dbReference type="CDD" id="cd00118">
    <property type="entry name" value="LysM"/>
    <property type="match status" value="3"/>
</dbReference>
<evidence type="ECO:0000256" key="1">
    <source>
        <dbReference type="SAM" id="MobiDB-lite"/>
    </source>
</evidence>
<dbReference type="InterPro" id="IPR023346">
    <property type="entry name" value="Lysozyme-like_dom_sf"/>
</dbReference>
<organism evidence="4 5">
    <name type="scientific">Marinigracilibium pacificum</name>
    <dbReference type="NCBI Taxonomy" id="2729599"/>
    <lineage>
        <taxon>Bacteria</taxon>
        <taxon>Pseudomonadati</taxon>
        <taxon>Bacteroidota</taxon>
        <taxon>Cytophagia</taxon>
        <taxon>Cytophagales</taxon>
        <taxon>Flammeovirgaceae</taxon>
        <taxon>Marinigracilibium</taxon>
    </lineage>
</organism>
<dbReference type="InterPro" id="IPR036779">
    <property type="entry name" value="LysM_dom_sf"/>
</dbReference>
<dbReference type="SUPFAM" id="SSF53955">
    <property type="entry name" value="Lysozyme-like"/>
    <property type="match status" value="1"/>
</dbReference>
<dbReference type="EMBL" id="JABBNU010000008">
    <property type="protein sequence ID" value="NMM49546.1"/>
    <property type="molecule type" value="Genomic_DNA"/>
</dbReference>
<dbReference type="Gene3D" id="1.10.530.10">
    <property type="match status" value="1"/>
</dbReference>
<proteinExistence type="predicted"/>
<protein>
    <submittedName>
        <fullName evidence="4">LysM peptidoglycan-binding domain-containing protein</fullName>
    </submittedName>
</protein>
<feature type="compositionally biased region" description="Low complexity" evidence="1">
    <location>
        <begin position="621"/>
        <end position="632"/>
    </location>
</feature>
<name>A0A848J156_9BACT</name>
<dbReference type="Gene3D" id="3.10.350.10">
    <property type="entry name" value="LysM domain"/>
    <property type="match status" value="3"/>
</dbReference>
<dbReference type="PANTHER" id="PTHR33734:SF22">
    <property type="entry name" value="MEMBRANE-BOUND LYTIC MUREIN TRANSGLYCOSYLASE D"/>
    <property type="match status" value="1"/>
</dbReference>
<dbReference type="GO" id="GO:0008932">
    <property type="term" value="F:lytic endotransglycosylase activity"/>
    <property type="evidence" value="ECO:0007669"/>
    <property type="project" value="TreeGrafter"/>
</dbReference>
<reference evidence="4 5" key="1">
    <citation type="submission" date="2020-04" db="EMBL/GenBank/DDBJ databases">
        <title>Flammeovirgaceae bacterium KN852 isolated from deep sea.</title>
        <authorList>
            <person name="Zhang D.-C."/>
        </authorList>
    </citation>
    <scope>NUCLEOTIDE SEQUENCE [LARGE SCALE GENOMIC DNA]</scope>
    <source>
        <strain evidence="4 5">KN852</strain>
    </source>
</reference>
<dbReference type="CDD" id="cd16894">
    <property type="entry name" value="MltD-like"/>
    <property type="match status" value="1"/>
</dbReference>
<feature type="signal peptide" evidence="2">
    <location>
        <begin position="1"/>
        <end position="21"/>
    </location>
</feature>
<sequence>MKIFFSFLFTTILFFSLSAQSPEVPEVIHFADLKLKLSHKLRKEIQADVDNLTRYPKYFNKKVDRAIMYFPLIERAFSEEKIPLEFKYLVLQESALIGDAVSSSNAVGYWQFKDFTGLEVGLQIDRRIDERMHIVAASHGAAKYLKNNNAFFDNWLYALQAYQMGRGGAEKVIDKRNYGVKKMNLDHNLYWYVKKFLAHMVAFEYGLQQRQQTNNKVLVEYYDGQGKDLKTIARKLDINEEELLEYNKWLRKGNVPTDKNIALIVPVPADQAKYYIKGERLSVPKPSVITASNIPKTKRRLDPVVGIVPARITINGREAIIAESGDTYDWLAVHAALPVEDLLKYNDLESKPVISNGQVFYVERKKNKANVHYHTMKGGETLWSVSQKYGIKLKSLIRLNRLDGEDDINVKTGLILWLRDRRPKDEPYKYKQTEEIVPDTQPKKILANNNVDQNILANQTKVQETVAVNVNTKVIDEDDFDAEENNYPSISSSSGENSVGNIVGDTSIIKNTKVNQKSEKVDGGQILEFEGNNNGSKIEVFTINEATNERVDSVMVEEDTYENASSPITKKESSEIEEEVVVAKELLDHQELIAPDSLKPTVVVNEAGLDVISYGGKTKDSGNSNEQNEGSSITPDNFELIESTKNDESKASGITSVSENRKDSETIHKVVKGDTYYSISKKYDISVSELLRENSLTIGSVLSIDQELKIPQIGGQNDSGVIEAKAYNIQKEESQKSTSSNGYKVYVVRKGDSLYKIARENGVTIQQVMDWNNKKDFDLSEGEELKIKEGK</sequence>
<dbReference type="PROSITE" id="PS51782">
    <property type="entry name" value="LYSM"/>
    <property type="match status" value="3"/>
</dbReference>
<dbReference type="Pfam" id="PF01464">
    <property type="entry name" value="SLT"/>
    <property type="match status" value="1"/>
</dbReference>
<gene>
    <name evidence="4" type="ORF">HH304_14150</name>
</gene>
<feature type="chain" id="PRO_5032887990" evidence="2">
    <location>
        <begin position="22"/>
        <end position="791"/>
    </location>
</feature>
<dbReference type="InterPro" id="IPR018392">
    <property type="entry name" value="LysM"/>
</dbReference>
<dbReference type="PANTHER" id="PTHR33734">
    <property type="entry name" value="LYSM DOMAIN-CONTAINING GPI-ANCHORED PROTEIN 2"/>
    <property type="match status" value="1"/>
</dbReference>
<evidence type="ECO:0000313" key="5">
    <source>
        <dbReference type="Proteomes" id="UP000559010"/>
    </source>
</evidence>
<keyword evidence="2" id="KW-0732">Signal</keyword>